<evidence type="ECO:0000256" key="1">
    <source>
        <dbReference type="SAM" id="Phobius"/>
    </source>
</evidence>
<feature type="domain" description="Zinc finger" evidence="2">
    <location>
        <begin position="104"/>
        <end position="145"/>
    </location>
</feature>
<feature type="transmembrane region" description="Helical" evidence="1">
    <location>
        <begin position="45"/>
        <end position="61"/>
    </location>
</feature>
<evidence type="ECO:0000259" key="2">
    <source>
        <dbReference type="Pfam" id="PF17180"/>
    </source>
</evidence>
<dbReference type="EMBL" id="OV121140">
    <property type="protein sequence ID" value="CAH0563944.1"/>
    <property type="molecule type" value="Genomic_DNA"/>
</dbReference>
<dbReference type="OrthoDB" id="10038672at2759"/>
<reference evidence="3" key="1">
    <citation type="submission" date="2021-12" db="EMBL/GenBank/DDBJ databases">
        <authorList>
            <person name="King R."/>
        </authorList>
    </citation>
    <scope>NUCLEOTIDE SEQUENCE</scope>
</reference>
<dbReference type="Pfam" id="PF17180">
    <property type="entry name" value="Zn_ribbon_3CxxC_2"/>
    <property type="match status" value="1"/>
</dbReference>
<dbReference type="AlphaFoldDB" id="A0A9P0BJC4"/>
<keyword evidence="1" id="KW-0472">Membrane</keyword>
<proteinExistence type="predicted"/>
<keyword evidence="1" id="KW-0812">Transmembrane</keyword>
<accession>A0A9P0BJC4</accession>
<dbReference type="InterPro" id="IPR033446">
    <property type="entry name" value="ZCCHC24_Znf-3CxxC"/>
</dbReference>
<organism evidence="3 4">
    <name type="scientific">Brassicogethes aeneus</name>
    <name type="common">Rape pollen beetle</name>
    <name type="synonym">Meligethes aeneus</name>
    <dbReference type="NCBI Taxonomy" id="1431903"/>
    <lineage>
        <taxon>Eukaryota</taxon>
        <taxon>Metazoa</taxon>
        <taxon>Ecdysozoa</taxon>
        <taxon>Arthropoda</taxon>
        <taxon>Hexapoda</taxon>
        <taxon>Insecta</taxon>
        <taxon>Pterygota</taxon>
        <taxon>Neoptera</taxon>
        <taxon>Endopterygota</taxon>
        <taxon>Coleoptera</taxon>
        <taxon>Polyphaga</taxon>
        <taxon>Cucujiformia</taxon>
        <taxon>Nitidulidae</taxon>
        <taxon>Meligethinae</taxon>
        <taxon>Brassicogethes</taxon>
    </lineage>
</organism>
<dbReference type="Proteomes" id="UP001154078">
    <property type="component" value="Chromosome 9"/>
</dbReference>
<feature type="transmembrane region" description="Helical" evidence="1">
    <location>
        <begin position="6"/>
        <end position="33"/>
    </location>
</feature>
<keyword evidence="1" id="KW-1133">Transmembrane helix</keyword>
<evidence type="ECO:0000313" key="3">
    <source>
        <dbReference type="EMBL" id="CAH0563944.1"/>
    </source>
</evidence>
<evidence type="ECO:0000313" key="4">
    <source>
        <dbReference type="Proteomes" id="UP001154078"/>
    </source>
</evidence>
<keyword evidence="4" id="KW-1185">Reference proteome</keyword>
<gene>
    <name evidence="3" type="ORF">MELIAE_LOCUS12614</name>
</gene>
<name>A0A9P0BJC4_BRAAE</name>
<protein>
    <recommendedName>
        <fullName evidence="2">Zinc finger domain-containing protein</fullName>
    </recommendedName>
</protein>
<sequence>MEFHLKIIGIIVLWSYLYFEDNTLFLLLLTFFYLQYSWAAYTMKSRLKIIGIIVLLSYLSFDGNLLPMYSLFLLLLFYLFLKDFLKRWVQRYISGWVQVPQEQRCFGEYKCPECRKIWMSSYSWSNIGQECFNCHINVLPHKQRPLGINRAPSGLWSQMQKTWLLLQRIFSII</sequence>